<reference evidence="1 2" key="2">
    <citation type="journal article" date="2007" name="PLoS Biol.">
        <title>Principles of genome evolution in the Drosophila melanogaster species group.</title>
        <authorList>
            <person name="Ranz J.M."/>
            <person name="Maurin D."/>
            <person name="Chan Y.S."/>
            <person name="von Grotthuss M."/>
            <person name="Hillier L.W."/>
            <person name="Roote J."/>
            <person name="Ashburner M."/>
            <person name="Bergman C.M."/>
        </authorList>
    </citation>
    <scope>NUCLEOTIDE SEQUENCE [LARGE SCALE GENOMIC DNA]</scope>
    <source>
        <strain evidence="2">Tai18E2 / Tucson 14021-0261.01</strain>
    </source>
</reference>
<evidence type="ECO:0000313" key="2">
    <source>
        <dbReference type="Proteomes" id="UP000002282"/>
    </source>
</evidence>
<sequence length="78" mass="9596">MNNPWREIGFVSKQRPKKHVKIIKIKKRIAKSKKVFKQRQNELIQLHLRNRIKLLIIEYLEQRLADMHNKKRIQKTVK</sequence>
<proteinExistence type="predicted"/>
<name>A0A0R1E2C8_DROYA</name>
<reference evidence="1 2" key="1">
    <citation type="journal article" date="2007" name="Nature">
        <title>Evolution of genes and genomes on the Drosophila phylogeny.</title>
        <authorList>
            <consortium name="Drosophila 12 Genomes Consortium"/>
            <person name="Clark A.G."/>
            <person name="Eisen M.B."/>
            <person name="Smith D.R."/>
            <person name="Bergman C.M."/>
            <person name="Oliver B."/>
            <person name="Markow T.A."/>
            <person name="Kaufman T.C."/>
            <person name="Kellis M."/>
            <person name="Gelbart W."/>
            <person name="Iyer V.N."/>
            <person name="Pollard D.A."/>
            <person name="Sackton T.B."/>
            <person name="Larracuente A.M."/>
            <person name="Singh N.D."/>
            <person name="Abad J.P."/>
            <person name="Abt D.N."/>
            <person name="Adryan B."/>
            <person name="Aguade M."/>
            <person name="Akashi H."/>
            <person name="Anderson W.W."/>
            <person name="Aquadro C.F."/>
            <person name="Ardell D.H."/>
            <person name="Arguello R."/>
            <person name="Artieri C.G."/>
            <person name="Barbash D.A."/>
            <person name="Barker D."/>
            <person name="Barsanti P."/>
            <person name="Batterham P."/>
            <person name="Batzoglou S."/>
            <person name="Begun D."/>
            <person name="Bhutkar A."/>
            <person name="Blanco E."/>
            <person name="Bosak S.A."/>
            <person name="Bradley R.K."/>
            <person name="Brand A.D."/>
            <person name="Brent M.R."/>
            <person name="Brooks A.N."/>
            <person name="Brown R.H."/>
            <person name="Butlin R.K."/>
            <person name="Caggese C."/>
            <person name="Calvi B.R."/>
            <person name="Bernardo de Carvalho A."/>
            <person name="Caspi A."/>
            <person name="Castrezana S."/>
            <person name="Celniker S.E."/>
            <person name="Chang J.L."/>
            <person name="Chapple C."/>
            <person name="Chatterji S."/>
            <person name="Chinwalla A."/>
            <person name="Civetta A."/>
            <person name="Clifton S.W."/>
            <person name="Comeron J.M."/>
            <person name="Costello J.C."/>
            <person name="Coyne J.A."/>
            <person name="Daub J."/>
            <person name="David R.G."/>
            <person name="Delcher A.L."/>
            <person name="Delehaunty K."/>
            <person name="Do C.B."/>
            <person name="Ebling H."/>
            <person name="Edwards K."/>
            <person name="Eickbush T."/>
            <person name="Evans J.D."/>
            <person name="Filipski A."/>
            <person name="Findeiss S."/>
            <person name="Freyhult E."/>
            <person name="Fulton L."/>
            <person name="Fulton R."/>
            <person name="Garcia A.C."/>
            <person name="Gardiner A."/>
            <person name="Garfield D.A."/>
            <person name="Garvin B.E."/>
            <person name="Gibson G."/>
            <person name="Gilbert D."/>
            <person name="Gnerre S."/>
            <person name="Godfrey J."/>
            <person name="Good R."/>
            <person name="Gotea V."/>
            <person name="Gravely B."/>
            <person name="Greenberg A.J."/>
            <person name="Griffiths-Jones S."/>
            <person name="Gross S."/>
            <person name="Guigo R."/>
            <person name="Gustafson E.A."/>
            <person name="Haerty W."/>
            <person name="Hahn M.W."/>
            <person name="Halligan D.L."/>
            <person name="Halpern A.L."/>
            <person name="Halter G.M."/>
            <person name="Han M.V."/>
            <person name="Heger A."/>
            <person name="Hillier L."/>
            <person name="Hinrichs A.S."/>
            <person name="Holmes I."/>
            <person name="Hoskins R.A."/>
            <person name="Hubisz M.J."/>
            <person name="Hultmark D."/>
            <person name="Huntley M.A."/>
            <person name="Jaffe D.B."/>
            <person name="Jagadeeshan S."/>
            <person name="Jeck W.R."/>
            <person name="Johnson J."/>
            <person name="Jones C.D."/>
            <person name="Jordan W.C."/>
            <person name="Karpen G.H."/>
            <person name="Kataoka E."/>
            <person name="Keightley P.D."/>
            <person name="Kheradpour P."/>
            <person name="Kirkness E.F."/>
            <person name="Koerich L.B."/>
            <person name="Kristiansen K."/>
            <person name="Kudrna D."/>
            <person name="Kulathinal R.J."/>
            <person name="Kumar S."/>
            <person name="Kwok R."/>
            <person name="Lander E."/>
            <person name="Langley C.H."/>
            <person name="Lapoint R."/>
            <person name="Lazzaro B.P."/>
            <person name="Lee S.J."/>
            <person name="Levesque L."/>
            <person name="Li R."/>
            <person name="Lin C.F."/>
            <person name="Lin M.F."/>
            <person name="Lindblad-Toh K."/>
            <person name="Llopart A."/>
            <person name="Long M."/>
            <person name="Low L."/>
            <person name="Lozovsky E."/>
            <person name="Lu J."/>
            <person name="Luo M."/>
            <person name="Machado C.A."/>
            <person name="Makalowski W."/>
            <person name="Marzo M."/>
            <person name="Matsuda M."/>
            <person name="Matzkin L."/>
            <person name="McAllister B."/>
            <person name="McBride C.S."/>
            <person name="McKernan B."/>
            <person name="McKernan K."/>
            <person name="Mendez-Lago M."/>
            <person name="Minx P."/>
            <person name="Mollenhauer M.U."/>
            <person name="Montooth K."/>
            <person name="Mount S.M."/>
            <person name="Mu X."/>
            <person name="Myers E."/>
            <person name="Negre B."/>
            <person name="Newfeld S."/>
            <person name="Nielsen R."/>
            <person name="Noor M.A."/>
            <person name="O'Grady P."/>
            <person name="Pachter L."/>
            <person name="Papaceit M."/>
            <person name="Parisi M.J."/>
            <person name="Parisi M."/>
            <person name="Parts L."/>
            <person name="Pedersen J.S."/>
            <person name="Pesole G."/>
            <person name="Phillippy A.M."/>
            <person name="Ponting C.P."/>
            <person name="Pop M."/>
            <person name="Porcelli D."/>
            <person name="Powell J.R."/>
            <person name="Prohaska S."/>
            <person name="Pruitt K."/>
            <person name="Puig M."/>
            <person name="Quesneville H."/>
            <person name="Ram K.R."/>
            <person name="Rand D."/>
            <person name="Rasmussen M.D."/>
            <person name="Reed L.K."/>
            <person name="Reenan R."/>
            <person name="Reily A."/>
            <person name="Remington K.A."/>
            <person name="Rieger T.T."/>
            <person name="Ritchie M.G."/>
            <person name="Robin C."/>
            <person name="Rogers Y.H."/>
            <person name="Rohde C."/>
            <person name="Rozas J."/>
            <person name="Rubenfield M.J."/>
            <person name="Ruiz A."/>
            <person name="Russo S."/>
            <person name="Salzberg S.L."/>
            <person name="Sanchez-Gracia A."/>
            <person name="Saranga D.J."/>
            <person name="Sato H."/>
            <person name="Schaeffer S.W."/>
            <person name="Schatz M.C."/>
            <person name="Schlenke T."/>
            <person name="Schwartz R."/>
            <person name="Segarra C."/>
            <person name="Singh R.S."/>
            <person name="Sirot L."/>
            <person name="Sirota M."/>
            <person name="Sisneros N.B."/>
            <person name="Smith C.D."/>
            <person name="Smith T.F."/>
            <person name="Spieth J."/>
            <person name="Stage D.E."/>
            <person name="Stark A."/>
            <person name="Stephan W."/>
            <person name="Strausberg R.L."/>
            <person name="Strempel S."/>
            <person name="Sturgill D."/>
            <person name="Sutton G."/>
            <person name="Sutton G.G."/>
            <person name="Tao W."/>
            <person name="Teichmann S."/>
            <person name="Tobari Y.N."/>
            <person name="Tomimura Y."/>
            <person name="Tsolas J.M."/>
            <person name="Valente V.L."/>
            <person name="Venter E."/>
            <person name="Venter J.C."/>
            <person name="Vicario S."/>
            <person name="Vieira F.G."/>
            <person name="Vilella A.J."/>
            <person name="Villasante A."/>
            <person name="Walenz B."/>
            <person name="Wang J."/>
            <person name="Wasserman M."/>
            <person name="Watts T."/>
            <person name="Wilson D."/>
            <person name="Wilson R.K."/>
            <person name="Wing R.A."/>
            <person name="Wolfner M.F."/>
            <person name="Wong A."/>
            <person name="Wong G.K."/>
            <person name="Wu C.I."/>
            <person name="Wu G."/>
            <person name="Yamamoto D."/>
            <person name="Yang H.P."/>
            <person name="Yang S.P."/>
            <person name="Yorke J.A."/>
            <person name="Yoshida K."/>
            <person name="Zdobnov E."/>
            <person name="Zhang P."/>
            <person name="Zhang Y."/>
            <person name="Zimin A.V."/>
            <person name="Baldwin J."/>
            <person name="Abdouelleil A."/>
            <person name="Abdulkadir J."/>
            <person name="Abebe A."/>
            <person name="Abera B."/>
            <person name="Abreu J."/>
            <person name="Acer S.C."/>
            <person name="Aftuck L."/>
            <person name="Alexander A."/>
            <person name="An P."/>
            <person name="Anderson E."/>
            <person name="Anderson S."/>
            <person name="Arachi H."/>
            <person name="Azer M."/>
            <person name="Bachantsang P."/>
            <person name="Barry A."/>
            <person name="Bayul T."/>
            <person name="Berlin A."/>
            <person name="Bessette D."/>
            <person name="Bloom T."/>
            <person name="Blye J."/>
            <person name="Boguslavskiy L."/>
            <person name="Bonnet C."/>
            <person name="Boukhgalter B."/>
            <person name="Bourzgui I."/>
            <person name="Brown A."/>
            <person name="Cahill P."/>
            <person name="Channer S."/>
            <person name="Cheshatsang Y."/>
            <person name="Chuda L."/>
            <person name="Citroen M."/>
            <person name="Collymore A."/>
            <person name="Cooke P."/>
            <person name="Costello M."/>
            <person name="D'Aco K."/>
            <person name="Daza R."/>
            <person name="De Haan G."/>
            <person name="DeGray S."/>
            <person name="DeMaso C."/>
            <person name="Dhargay N."/>
            <person name="Dooley K."/>
            <person name="Dooley E."/>
            <person name="Doricent M."/>
            <person name="Dorje P."/>
            <person name="Dorjee K."/>
            <person name="Dupes A."/>
            <person name="Elong R."/>
            <person name="Falk J."/>
            <person name="Farina A."/>
            <person name="Faro S."/>
            <person name="Ferguson D."/>
            <person name="Fisher S."/>
            <person name="Foley C.D."/>
            <person name="Franke A."/>
            <person name="Friedrich D."/>
            <person name="Gadbois L."/>
            <person name="Gearin G."/>
            <person name="Gearin C.R."/>
            <person name="Giannoukos G."/>
            <person name="Goode T."/>
            <person name="Graham J."/>
            <person name="Grandbois E."/>
            <person name="Grewal S."/>
            <person name="Gyaltsen K."/>
            <person name="Hafez N."/>
            <person name="Hagos B."/>
            <person name="Hall J."/>
            <person name="Henson C."/>
            <person name="Hollinger A."/>
            <person name="Honan T."/>
            <person name="Huard M.D."/>
            <person name="Hughes L."/>
            <person name="Hurhula B."/>
            <person name="Husby M.E."/>
            <person name="Kamat A."/>
            <person name="Kanga B."/>
            <person name="Kashin S."/>
            <person name="Khazanovich D."/>
            <person name="Kisner P."/>
            <person name="Lance K."/>
            <person name="Lara M."/>
            <person name="Lee W."/>
            <person name="Lennon N."/>
            <person name="Letendre F."/>
            <person name="LeVine R."/>
            <person name="Lipovsky A."/>
            <person name="Liu X."/>
            <person name="Liu J."/>
            <person name="Liu S."/>
            <person name="Lokyitsang T."/>
            <person name="Lokyitsang Y."/>
            <person name="Lubonja R."/>
            <person name="Lui A."/>
            <person name="MacDonald P."/>
            <person name="Magnisalis V."/>
            <person name="Maru K."/>
            <person name="Matthews C."/>
            <person name="McCusker W."/>
            <person name="McDonough S."/>
            <person name="Mehta T."/>
            <person name="Meldrim J."/>
            <person name="Meneus L."/>
            <person name="Mihai O."/>
            <person name="Mihalev A."/>
            <person name="Mihova T."/>
            <person name="Mittelman R."/>
            <person name="Mlenga V."/>
            <person name="Montmayeur A."/>
            <person name="Mulrain L."/>
            <person name="Navidi A."/>
            <person name="Naylor J."/>
            <person name="Negash T."/>
            <person name="Nguyen T."/>
            <person name="Nguyen N."/>
            <person name="Nicol R."/>
            <person name="Norbu C."/>
            <person name="Norbu N."/>
            <person name="Novod N."/>
            <person name="O'Neill B."/>
            <person name="Osman S."/>
            <person name="Markiewicz E."/>
            <person name="Oyono O.L."/>
            <person name="Patti C."/>
            <person name="Phunkhang P."/>
            <person name="Pierre F."/>
            <person name="Priest M."/>
            <person name="Raghuraman S."/>
            <person name="Rege F."/>
            <person name="Reyes R."/>
            <person name="Rise C."/>
            <person name="Rogov P."/>
            <person name="Ross K."/>
            <person name="Ryan E."/>
            <person name="Settipalli S."/>
            <person name="Shea T."/>
            <person name="Sherpa N."/>
            <person name="Shi L."/>
            <person name="Shih D."/>
            <person name="Sparrow T."/>
            <person name="Spaulding J."/>
            <person name="Stalker J."/>
            <person name="Stange-Thomann N."/>
            <person name="Stavropoulos S."/>
            <person name="Stone C."/>
            <person name="Strader C."/>
            <person name="Tesfaye S."/>
            <person name="Thomson T."/>
            <person name="Thoulutsang Y."/>
            <person name="Thoulutsang D."/>
            <person name="Topham K."/>
            <person name="Topping I."/>
            <person name="Tsamla T."/>
            <person name="Vassiliev H."/>
            <person name="Vo A."/>
            <person name="Wangchuk T."/>
            <person name="Wangdi T."/>
            <person name="Weiand M."/>
            <person name="Wilkinson J."/>
            <person name="Wilson A."/>
            <person name="Yadav S."/>
            <person name="Young G."/>
            <person name="Yu Q."/>
            <person name="Zembek L."/>
            <person name="Zhong D."/>
            <person name="Zimmer A."/>
            <person name="Zwirko Z."/>
            <person name="Jaffe D.B."/>
            <person name="Alvarez P."/>
            <person name="Brockman W."/>
            <person name="Butler J."/>
            <person name="Chin C."/>
            <person name="Gnerre S."/>
            <person name="Grabherr M."/>
            <person name="Kleber M."/>
            <person name="Mauceli E."/>
            <person name="MacCallum I."/>
        </authorList>
    </citation>
    <scope>NUCLEOTIDE SEQUENCE [LARGE SCALE GENOMIC DNA]</scope>
    <source>
        <strain evidence="2">Tai18E2 / Tucson 14021-0261.01</strain>
    </source>
</reference>
<organism evidence="1 2">
    <name type="scientific">Drosophila yakuba</name>
    <name type="common">Fruit fly</name>
    <dbReference type="NCBI Taxonomy" id="7245"/>
    <lineage>
        <taxon>Eukaryota</taxon>
        <taxon>Metazoa</taxon>
        <taxon>Ecdysozoa</taxon>
        <taxon>Arthropoda</taxon>
        <taxon>Hexapoda</taxon>
        <taxon>Insecta</taxon>
        <taxon>Pterygota</taxon>
        <taxon>Neoptera</taxon>
        <taxon>Endopterygota</taxon>
        <taxon>Diptera</taxon>
        <taxon>Brachycera</taxon>
        <taxon>Muscomorpha</taxon>
        <taxon>Ephydroidea</taxon>
        <taxon>Drosophilidae</taxon>
        <taxon>Drosophila</taxon>
        <taxon>Sophophora</taxon>
    </lineage>
</organism>
<dbReference type="KEGG" id="dya:Dyak_GE28304"/>
<accession>A0A0R1E2C8</accession>
<dbReference type="AlphaFoldDB" id="A0A0R1E2C8"/>
<evidence type="ECO:0000313" key="1">
    <source>
        <dbReference type="EMBL" id="KRK03416.1"/>
    </source>
</evidence>
<dbReference type="Proteomes" id="UP000002282">
    <property type="component" value="Chromosome 3R"/>
</dbReference>
<dbReference type="EMBL" id="CM000160">
    <property type="protein sequence ID" value="KRK03416.1"/>
    <property type="molecule type" value="Genomic_DNA"/>
</dbReference>
<dbReference type="OrthoDB" id="7866755at2759"/>
<protein>
    <submittedName>
        <fullName evidence="1">Uncharacterized protein</fullName>
    </submittedName>
</protein>
<keyword evidence="2" id="KW-1185">Reference proteome</keyword>
<gene>
    <name evidence="1" type="primary">Dyak\GE28304</name>
    <name evidence="1" type="synonym">GE28304</name>
    <name evidence="1" type="ORF">Dyak_GE28304</name>
</gene>